<evidence type="ECO:0000256" key="3">
    <source>
        <dbReference type="ARBA" id="ARBA00022741"/>
    </source>
</evidence>
<comment type="caution">
    <text evidence="6">The sequence shown here is derived from an EMBL/GenBank/DDBJ whole genome shotgun (WGS) entry which is preliminary data.</text>
</comment>
<dbReference type="InterPro" id="IPR003593">
    <property type="entry name" value="AAA+_ATPase"/>
</dbReference>
<dbReference type="RefSeq" id="WP_249244405.1">
    <property type="nucleotide sequence ID" value="NZ_JAKPBZ010000109.1"/>
</dbReference>
<keyword evidence="7" id="KW-1185">Reference proteome</keyword>
<dbReference type="PROSITE" id="PS50893">
    <property type="entry name" value="ABC_TRANSPORTER_2"/>
    <property type="match status" value="1"/>
</dbReference>
<keyword evidence="4 6" id="KW-0067">ATP-binding</keyword>
<evidence type="ECO:0000256" key="1">
    <source>
        <dbReference type="ARBA" id="ARBA00005417"/>
    </source>
</evidence>
<reference evidence="6 7" key="1">
    <citation type="submission" date="2022-02" db="EMBL/GenBank/DDBJ databases">
        <title>Description of Brenneria tiliae sp. nov. isolated from symptomatic Tilia x moltkei and Tilia x europaea trees in the UK.</title>
        <authorList>
            <person name="Kile H."/>
        </authorList>
    </citation>
    <scope>NUCLEOTIDE SEQUENCE [LARGE SCALE GENOMIC DNA]</scope>
    <source>
        <strain evidence="6 7">MC1SB4.1</strain>
    </source>
</reference>
<keyword evidence="2" id="KW-0813">Transport</keyword>
<dbReference type="Gene3D" id="3.40.50.300">
    <property type="entry name" value="P-loop containing nucleotide triphosphate hydrolases"/>
    <property type="match status" value="1"/>
</dbReference>
<evidence type="ECO:0000256" key="4">
    <source>
        <dbReference type="ARBA" id="ARBA00022840"/>
    </source>
</evidence>
<accession>A0ABT0MSM0</accession>
<dbReference type="InterPro" id="IPR027417">
    <property type="entry name" value="P-loop_NTPase"/>
</dbReference>
<keyword evidence="3" id="KW-0547">Nucleotide-binding</keyword>
<dbReference type="Pfam" id="PF00005">
    <property type="entry name" value="ABC_tran"/>
    <property type="match status" value="1"/>
</dbReference>
<evidence type="ECO:0000259" key="5">
    <source>
        <dbReference type="PROSITE" id="PS50893"/>
    </source>
</evidence>
<dbReference type="SMART" id="SM00382">
    <property type="entry name" value="AAA"/>
    <property type="match status" value="1"/>
</dbReference>
<dbReference type="EMBL" id="JAKPBZ010000109">
    <property type="protein sequence ID" value="MCL2892797.1"/>
    <property type="molecule type" value="Genomic_DNA"/>
</dbReference>
<evidence type="ECO:0000256" key="2">
    <source>
        <dbReference type="ARBA" id="ARBA00022448"/>
    </source>
</evidence>
<dbReference type="InterPro" id="IPR017871">
    <property type="entry name" value="ABC_transporter-like_CS"/>
</dbReference>
<dbReference type="GO" id="GO:0005524">
    <property type="term" value="F:ATP binding"/>
    <property type="evidence" value="ECO:0007669"/>
    <property type="project" value="UniProtKB-KW"/>
</dbReference>
<comment type="similarity">
    <text evidence="1">Belongs to the ABC transporter superfamily.</text>
</comment>
<gene>
    <name evidence="6" type="ORF">MFP26_08845</name>
</gene>
<organism evidence="6 7">
    <name type="scientific">Brenneria tiliae</name>
    <dbReference type="NCBI Taxonomy" id="2914984"/>
    <lineage>
        <taxon>Bacteria</taxon>
        <taxon>Pseudomonadati</taxon>
        <taxon>Pseudomonadota</taxon>
        <taxon>Gammaproteobacteria</taxon>
        <taxon>Enterobacterales</taxon>
        <taxon>Pectobacteriaceae</taxon>
        <taxon>Brenneria</taxon>
    </lineage>
</organism>
<dbReference type="PANTHER" id="PTHR43776:SF7">
    <property type="entry name" value="D,D-DIPEPTIDE TRANSPORT ATP-BINDING PROTEIN DDPF-RELATED"/>
    <property type="match status" value="1"/>
</dbReference>
<feature type="domain" description="ABC transporter" evidence="5">
    <location>
        <begin position="9"/>
        <end position="252"/>
    </location>
</feature>
<dbReference type="PANTHER" id="PTHR43776">
    <property type="entry name" value="TRANSPORT ATP-BINDING PROTEIN"/>
    <property type="match status" value="1"/>
</dbReference>
<dbReference type="PROSITE" id="PS00211">
    <property type="entry name" value="ABC_TRANSPORTER_1"/>
    <property type="match status" value="1"/>
</dbReference>
<dbReference type="InterPro" id="IPR050319">
    <property type="entry name" value="ABC_transp_ATP-bind"/>
</dbReference>
<protein>
    <submittedName>
        <fullName evidence="6">ABC transporter ATP-binding protein</fullName>
    </submittedName>
</protein>
<evidence type="ECO:0000313" key="6">
    <source>
        <dbReference type="EMBL" id="MCL2892797.1"/>
    </source>
</evidence>
<dbReference type="CDD" id="cd03257">
    <property type="entry name" value="ABC_NikE_OppD_transporters"/>
    <property type="match status" value="1"/>
</dbReference>
<sequence>MSVLQPALLTAAGLSRFYRQPGRWWRHGTPLRALDGVDLEVRAGEIVGIVGESGSGKSTLARLLLGLDRPSAGEVRVMGAPVADLPRRQFARWVQPVFQDPYGSLNPSHTVAQILSLPLRLHGAGAGDGEIARLLDMVGLPVRVRDSLPRMLSGGQRQRVAIARALAPRPRLLICDEPTSALDVSVQAQILNLLLTLRREFDLAIVLVSHNLGVVGHMAGRIHVMQAGRIVESGTTRQIFDRPAHDYTRELFGSILDLPGR</sequence>
<name>A0ABT0MSM0_9GAMM</name>
<dbReference type="Proteomes" id="UP001203069">
    <property type="component" value="Unassembled WGS sequence"/>
</dbReference>
<dbReference type="SUPFAM" id="SSF52540">
    <property type="entry name" value="P-loop containing nucleoside triphosphate hydrolases"/>
    <property type="match status" value="1"/>
</dbReference>
<evidence type="ECO:0000313" key="7">
    <source>
        <dbReference type="Proteomes" id="UP001203069"/>
    </source>
</evidence>
<dbReference type="InterPro" id="IPR003439">
    <property type="entry name" value="ABC_transporter-like_ATP-bd"/>
</dbReference>
<proteinExistence type="inferred from homology"/>